<dbReference type="PROSITE" id="PS50850">
    <property type="entry name" value="MFS"/>
    <property type="match status" value="1"/>
</dbReference>
<protein>
    <recommendedName>
        <fullName evidence="7">Major facilitator superfamily (MFS) profile domain-containing protein</fullName>
    </recommendedName>
</protein>
<keyword evidence="9" id="KW-1185">Reference proteome</keyword>
<keyword evidence="3 6" id="KW-0812">Transmembrane</keyword>
<feature type="transmembrane region" description="Helical" evidence="6">
    <location>
        <begin position="364"/>
        <end position="382"/>
    </location>
</feature>
<keyword evidence="2" id="KW-0813">Transport</keyword>
<feature type="transmembrane region" description="Helical" evidence="6">
    <location>
        <begin position="340"/>
        <end position="357"/>
    </location>
</feature>
<feature type="transmembrane region" description="Helical" evidence="6">
    <location>
        <begin position="423"/>
        <end position="446"/>
    </location>
</feature>
<evidence type="ECO:0000256" key="4">
    <source>
        <dbReference type="ARBA" id="ARBA00022989"/>
    </source>
</evidence>
<feature type="transmembrane region" description="Helical" evidence="6">
    <location>
        <begin position="20"/>
        <end position="40"/>
    </location>
</feature>
<feature type="transmembrane region" description="Helical" evidence="6">
    <location>
        <begin position="88"/>
        <end position="107"/>
    </location>
</feature>
<reference evidence="9" key="1">
    <citation type="submission" date="2024-06" db="EMBL/GenBank/DDBJ databases">
        <authorList>
            <person name="Ryan C."/>
        </authorList>
    </citation>
    <scope>NUCLEOTIDE SEQUENCE [LARGE SCALE GENOMIC DNA]</scope>
</reference>
<evidence type="ECO:0000256" key="3">
    <source>
        <dbReference type="ARBA" id="ARBA00022692"/>
    </source>
</evidence>
<evidence type="ECO:0000256" key="1">
    <source>
        <dbReference type="ARBA" id="ARBA00004141"/>
    </source>
</evidence>
<sequence>METYTTDDALTIMGFGKFQALVLAYAGMGWVAEAMEVMLLSFLGPVVREEWNVSPQDESLLSSVVFAGMLIGAFTWGFISDRYGRRTVLLLSTLLTSGLGFLSALSPNYLCLLALRFFVGIGVGSGHVFASWFLEFVPAGNRGTWMVIFSFFWTIGTVLEASLAWVVLSALSWRWLLALSALPCFILLPFFRITPESPRYLCAQNRMSDATAVLERMANANQAALPQGVLTYHGETKTDYITHTTPDPEDEQLIPIREKEHTVEDAICSKYGVIAAFRKLLSHNLLRSTLLLWFVFYASSFAYYGIALLTSQLSDVNRSCSSDLIFELQLKDGNLYKDTFITSLAEAPGLILSALLVDWFGRKATMCCLMFACCAFLGPLVLHQNELFTTTLLFGARACGTGGTTVLCLYAPEVYPTSVRSTGVGIATAIGKIGGVVCPLVAVGMLRSCHQMAAVLVFELVLLLAGVACILFPVETKGREMD</sequence>
<dbReference type="InterPro" id="IPR005828">
    <property type="entry name" value="MFS_sugar_transport-like"/>
</dbReference>
<accession>A0ABC8Y1W9</accession>
<feature type="domain" description="Major facilitator superfamily (MFS) profile" evidence="7">
    <location>
        <begin position="22"/>
        <end position="477"/>
    </location>
</feature>
<keyword evidence="5 6" id="KW-0472">Membrane</keyword>
<dbReference type="Pfam" id="PF00083">
    <property type="entry name" value="Sugar_tr"/>
    <property type="match status" value="2"/>
</dbReference>
<dbReference type="FunFam" id="1.20.1250.20:FF:000232">
    <property type="entry name" value="Organic cation/carnitine transporter 7"/>
    <property type="match status" value="1"/>
</dbReference>
<dbReference type="InterPro" id="IPR020846">
    <property type="entry name" value="MFS_dom"/>
</dbReference>
<evidence type="ECO:0000256" key="2">
    <source>
        <dbReference type="ARBA" id="ARBA00022448"/>
    </source>
</evidence>
<evidence type="ECO:0000313" key="8">
    <source>
        <dbReference type="EMBL" id="CAL4934842.1"/>
    </source>
</evidence>
<dbReference type="SUPFAM" id="SSF103473">
    <property type="entry name" value="MFS general substrate transporter"/>
    <property type="match status" value="1"/>
</dbReference>
<dbReference type="AlphaFoldDB" id="A0ABC8Y1W9"/>
<evidence type="ECO:0000256" key="5">
    <source>
        <dbReference type="ARBA" id="ARBA00023136"/>
    </source>
</evidence>
<evidence type="ECO:0000259" key="7">
    <source>
        <dbReference type="PROSITE" id="PS50850"/>
    </source>
</evidence>
<keyword evidence="4 6" id="KW-1133">Transmembrane helix</keyword>
<gene>
    <name evidence="8" type="ORF">URODEC1_LOCUS28932</name>
</gene>
<dbReference type="PANTHER" id="PTHR23511:SF5">
    <property type="entry name" value="MAJOR FACILITATOR-TYPE TRANSPORTER HXNZ-RELATED"/>
    <property type="match status" value="1"/>
</dbReference>
<evidence type="ECO:0000256" key="6">
    <source>
        <dbReference type="SAM" id="Phobius"/>
    </source>
</evidence>
<feature type="transmembrane region" description="Helical" evidence="6">
    <location>
        <begin position="388"/>
        <end position="411"/>
    </location>
</feature>
<feature type="transmembrane region" description="Helical" evidence="6">
    <location>
        <begin position="173"/>
        <end position="191"/>
    </location>
</feature>
<dbReference type="Proteomes" id="UP001497457">
    <property type="component" value="Chromosome 15b"/>
</dbReference>
<organism evidence="8 9">
    <name type="scientific">Urochloa decumbens</name>
    <dbReference type="NCBI Taxonomy" id="240449"/>
    <lineage>
        <taxon>Eukaryota</taxon>
        <taxon>Viridiplantae</taxon>
        <taxon>Streptophyta</taxon>
        <taxon>Embryophyta</taxon>
        <taxon>Tracheophyta</taxon>
        <taxon>Spermatophyta</taxon>
        <taxon>Magnoliopsida</taxon>
        <taxon>Liliopsida</taxon>
        <taxon>Poales</taxon>
        <taxon>Poaceae</taxon>
        <taxon>PACMAD clade</taxon>
        <taxon>Panicoideae</taxon>
        <taxon>Panicodae</taxon>
        <taxon>Paniceae</taxon>
        <taxon>Melinidinae</taxon>
        <taxon>Urochloa</taxon>
    </lineage>
</organism>
<feature type="transmembrane region" description="Helical" evidence="6">
    <location>
        <begin position="452"/>
        <end position="474"/>
    </location>
</feature>
<reference evidence="8 9" key="2">
    <citation type="submission" date="2024-10" db="EMBL/GenBank/DDBJ databases">
        <authorList>
            <person name="Ryan C."/>
        </authorList>
    </citation>
    <scope>NUCLEOTIDE SEQUENCE [LARGE SCALE GENOMIC DNA]</scope>
</reference>
<feature type="transmembrane region" description="Helical" evidence="6">
    <location>
        <begin position="113"/>
        <end position="134"/>
    </location>
</feature>
<dbReference type="Gene3D" id="1.20.1250.20">
    <property type="entry name" value="MFS general substrate transporter like domains"/>
    <property type="match status" value="1"/>
</dbReference>
<name>A0ABC8Y1W9_9POAL</name>
<dbReference type="EMBL" id="OZ075125">
    <property type="protein sequence ID" value="CAL4934842.1"/>
    <property type="molecule type" value="Genomic_DNA"/>
</dbReference>
<feature type="transmembrane region" description="Helical" evidence="6">
    <location>
        <begin position="146"/>
        <end position="167"/>
    </location>
</feature>
<feature type="transmembrane region" description="Helical" evidence="6">
    <location>
        <begin position="60"/>
        <end position="79"/>
    </location>
</feature>
<proteinExistence type="predicted"/>
<comment type="subcellular location">
    <subcellularLocation>
        <location evidence="1">Membrane</location>
        <topology evidence="1">Multi-pass membrane protein</topology>
    </subcellularLocation>
</comment>
<dbReference type="GO" id="GO:0016020">
    <property type="term" value="C:membrane"/>
    <property type="evidence" value="ECO:0007669"/>
    <property type="project" value="UniProtKB-SubCell"/>
</dbReference>
<feature type="transmembrane region" description="Helical" evidence="6">
    <location>
        <begin position="290"/>
        <end position="309"/>
    </location>
</feature>
<dbReference type="PANTHER" id="PTHR23511">
    <property type="entry name" value="SYNAPTIC VESICLE GLYCOPROTEIN 2"/>
    <property type="match status" value="1"/>
</dbReference>
<dbReference type="InterPro" id="IPR036259">
    <property type="entry name" value="MFS_trans_sf"/>
</dbReference>
<evidence type="ECO:0000313" key="9">
    <source>
        <dbReference type="Proteomes" id="UP001497457"/>
    </source>
</evidence>